<evidence type="ECO:0008006" key="4">
    <source>
        <dbReference type="Google" id="ProtNLM"/>
    </source>
</evidence>
<dbReference type="AlphaFoldDB" id="A0A840APB9"/>
<evidence type="ECO:0000256" key="1">
    <source>
        <dbReference type="SAM" id="SignalP"/>
    </source>
</evidence>
<reference evidence="2 3" key="1">
    <citation type="submission" date="2020-08" db="EMBL/GenBank/DDBJ databases">
        <title>Genomic Encyclopedia of Type Strains, Phase IV (KMG-IV): sequencing the most valuable type-strain genomes for metagenomic binning, comparative biology and taxonomic classification.</title>
        <authorList>
            <person name="Goeker M."/>
        </authorList>
    </citation>
    <scope>NUCLEOTIDE SEQUENCE [LARGE SCALE GENOMIC DNA]</scope>
    <source>
        <strain evidence="2 3">DSM 25966</strain>
    </source>
</reference>
<sequence length="51" mass="5575">MRFVMVLVALSVAAPSLTACTMANTKSRTYQTMTNTPNQCGTGFKRDREAC</sequence>
<feature type="chain" id="PRO_5033067816" description="Lipoprotein" evidence="1">
    <location>
        <begin position="20"/>
        <end position="51"/>
    </location>
</feature>
<organism evidence="2 3">
    <name type="scientific">Kaistia hirudinis</name>
    <dbReference type="NCBI Taxonomy" id="1293440"/>
    <lineage>
        <taxon>Bacteria</taxon>
        <taxon>Pseudomonadati</taxon>
        <taxon>Pseudomonadota</taxon>
        <taxon>Alphaproteobacteria</taxon>
        <taxon>Hyphomicrobiales</taxon>
        <taxon>Kaistiaceae</taxon>
        <taxon>Kaistia</taxon>
    </lineage>
</organism>
<dbReference type="PROSITE" id="PS51257">
    <property type="entry name" value="PROKAR_LIPOPROTEIN"/>
    <property type="match status" value="1"/>
</dbReference>
<evidence type="ECO:0000313" key="3">
    <source>
        <dbReference type="Proteomes" id="UP000553963"/>
    </source>
</evidence>
<proteinExistence type="predicted"/>
<dbReference type="EMBL" id="JACIDS010000003">
    <property type="protein sequence ID" value="MBB3931214.1"/>
    <property type="molecule type" value="Genomic_DNA"/>
</dbReference>
<gene>
    <name evidence="2" type="ORF">GGR25_002264</name>
</gene>
<dbReference type="Proteomes" id="UP000553963">
    <property type="component" value="Unassembled WGS sequence"/>
</dbReference>
<protein>
    <recommendedName>
        <fullName evidence="4">Lipoprotein</fullName>
    </recommendedName>
</protein>
<name>A0A840APB9_9HYPH</name>
<keyword evidence="1" id="KW-0732">Signal</keyword>
<feature type="signal peptide" evidence="1">
    <location>
        <begin position="1"/>
        <end position="19"/>
    </location>
</feature>
<keyword evidence="3" id="KW-1185">Reference proteome</keyword>
<comment type="caution">
    <text evidence="2">The sequence shown here is derived from an EMBL/GenBank/DDBJ whole genome shotgun (WGS) entry which is preliminary data.</text>
</comment>
<accession>A0A840APB9</accession>
<evidence type="ECO:0000313" key="2">
    <source>
        <dbReference type="EMBL" id="MBB3931214.1"/>
    </source>
</evidence>